<feature type="region of interest" description="Disordered" evidence="1">
    <location>
        <begin position="1"/>
        <end position="91"/>
    </location>
</feature>
<keyword evidence="3" id="KW-1185">Reference proteome</keyword>
<dbReference type="AlphaFoldDB" id="A0AAV1IJS4"/>
<comment type="caution">
    <text evidence="2">The sequence shown here is derived from an EMBL/GenBank/DDBJ whole genome shotgun (WGS) entry which is preliminary data.</text>
</comment>
<organism evidence="2 3">
    <name type="scientific">Coccomyxa viridis</name>
    <dbReference type="NCBI Taxonomy" id="1274662"/>
    <lineage>
        <taxon>Eukaryota</taxon>
        <taxon>Viridiplantae</taxon>
        <taxon>Chlorophyta</taxon>
        <taxon>core chlorophytes</taxon>
        <taxon>Trebouxiophyceae</taxon>
        <taxon>Trebouxiophyceae incertae sedis</taxon>
        <taxon>Coccomyxaceae</taxon>
        <taxon>Coccomyxa</taxon>
    </lineage>
</organism>
<reference evidence="2 3" key="1">
    <citation type="submission" date="2023-10" db="EMBL/GenBank/DDBJ databases">
        <authorList>
            <person name="Maclean D."/>
            <person name="Macfadyen A."/>
        </authorList>
    </citation>
    <scope>NUCLEOTIDE SEQUENCE [LARGE SCALE GENOMIC DNA]</scope>
</reference>
<evidence type="ECO:0000313" key="2">
    <source>
        <dbReference type="EMBL" id="CAK0787517.1"/>
    </source>
</evidence>
<dbReference type="Proteomes" id="UP001314263">
    <property type="component" value="Unassembled WGS sequence"/>
</dbReference>
<dbReference type="EMBL" id="CAUYUE010000017">
    <property type="protein sequence ID" value="CAK0787517.1"/>
    <property type="molecule type" value="Genomic_DNA"/>
</dbReference>
<name>A0AAV1IJS4_9CHLO</name>
<evidence type="ECO:0000256" key="1">
    <source>
        <dbReference type="SAM" id="MobiDB-lite"/>
    </source>
</evidence>
<evidence type="ECO:0000313" key="3">
    <source>
        <dbReference type="Proteomes" id="UP001314263"/>
    </source>
</evidence>
<feature type="compositionally biased region" description="Basic residues" evidence="1">
    <location>
        <begin position="74"/>
        <end position="91"/>
    </location>
</feature>
<protein>
    <submittedName>
        <fullName evidence="2">Uncharacterized protein</fullName>
    </submittedName>
</protein>
<feature type="compositionally biased region" description="Acidic residues" evidence="1">
    <location>
        <begin position="1"/>
        <end position="13"/>
    </location>
</feature>
<sequence length="91" mass="9909">MSEPDLGSDEESENLASEQTRQRGDNAQALPSRPALDGHQCDDSLENMLEARQGSPHSMDLNGKAGGRELSVPRKGRPPRPKRRKLATGSM</sequence>
<accession>A0AAV1IJS4</accession>
<gene>
    <name evidence="2" type="ORF">CVIRNUC_010737</name>
</gene>
<proteinExistence type="predicted"/>